<keyword evidence="9" id="KW-1185">Reference proteome</keyword>
<dbReference type="InterPro" id="IPR014729">
    <property type="entry name" value="Rossmann-like_a/b/a_fold"/>
</dbReference>
<dbReference type="Gene3D" id="3.40.50.620">
    <property type="entry name" value="HUPs"/>
    <property type="match status" value="1"/>
</dbReference>
<dbReference type="eggNOG" id="COG0037">
    <property type="taxonomic scope" value="Bacteria"/>
</dbReference>
<evidence type="ECO:0000256" key="2">
    <source>
        <dbReference type="ARBA" id="ARBA00022694"/>
    </source>
</evidence>
<dbReference type="NCBIfam" id="TIGR02432">
    <property type="entry name" value="lysidine_TilS_N"/>
    <property type="match status" value="1"/>
</dbReference>
<dbReference type="HAMAP" id="MF_01161">
    <property type="entry name" value="tRNA_Ile_lys_synt"/>
    <property type="match status" value="1"/>
</dbReference>
<evidence type="ECO:0000256" key="4">
    <source>
        <dbReference type="ARBA" id="ARBA00022840"/>
    </source>
</evidence>
<accession>H0UJQ8</accession>
<feature type="binding site" evidence="6">
    <location>
        <begin position="28"/>
        <end position="33"/>
    </location>
    <ligand>
        <name>ATP</name>
        <dbReference type="ChEBI" id="CHEBI:30616"/>
    </ligand>
</feature>
<comment type="function">
    <text evidence="6">Ligates lysine onto the cytidine present at position 34 of the AUA codon-specific tRNA(Ile) that contains the anticodon CAU, in an ATP-dependent manner. Cytidine is converted to lysidine, thus changing the amino acid specificity of the tRNA from methionine to isoleucine.</text>
</comment>
<dbReference type="AlphaFoldDB" id="H0UJQ8"/>
<dbReference type="InterPro" id="IPR011063">
    <property type="entry name" value="TilS/TtcA_N"/>
</dbReference>
<dbReference type="SUPFAM" id="SSF52402">
    <property type="entry name" value="Adenine nucleotide alpha hydrolases-like"/>
    <property type="match status" value="1"/>
</dbReference>
<gene>
    <name evidence="6" type="primary">tilS</name>
    <name evidence="8" type="ORF">JonanDRAFT_0513</name>
</gene>
<keyword evidence="3 6" id="KW-0547">Nucleotide-binding</keyword>
<dbReference type="PANTHER" id="PTHR43033">
    <property type="entry name" value="TRNA(ILE)-LYSIDINE SYNTHASE-RELATED"/>
    <property type="match status" value="1"/>
</dbReference>
<dbReference type="EC" id="6.3.4.19" evidence="6"/>
<name>H0UJQ8_9BACT</name>
<evidence type="ECO:0000259" key="7">
    <source>
        <dbReference type="Pfam" id="PF01171"/>
    </source>
</evidence>
<dbReference type="OrthoDB" id="9807403at2"/>
<dbReference type="CDD" id="cd01992">
    <property type="entry name" value="TilS_N"/>
    <property type="match status" value="1"/>
</dbReference>
<dbReference type="InterPro" id="IPR012094">
    <property type="entry name" value="tRNA_Ile_lys_synt"/>
</dbReference>
<dbReference type="GO" id="GO:0006400">
    <property type="term" value="P:tRNA modification"/>
    <property type="evidence" value="ECO:0007669"/>
    <property type="project" value="UniProtKB-UniRule"/>
</dbReference>
<keyword evidence="6" id="KW-0963">Cytoplasm</keyword>
<evidence type="ECO:0000256" key="6">
    <source>
        <dbReference type="HAMAP-Rule" id="MF_01161"/>
    </source>
</evidence>
<reference evidence="8 9" key="1">
    <citation type="submission" date="2011-11" db="EMBL/GenBank/DDBJ databases">
        <title>The Noncontiguous Finished genome of Jonquetella anthropi DSM 22815.</title>
        <authorList>
            <consortium name="US DOE Joint Genome Institute (JGI-PGF)"/>
            <person name="Lucas S."/>
            <person name="Copeland A."/>
            <person name="Lapidus A."/>
            <person name="Glavina del Rio T."/>
            <person name="Dalin E."/>
            <person name="Tice H."/>
            <person name="Bruce D."/>
            <person name="Goodwin L."/>
            <person name="Pitluck S."/>
            <person name="Peters L."/>
            <person name="Mikhailova N."/>
            <person name="Held B."/>
            <person name="Kyrpides N."/>
            <person name="Mavromatis K."/>
            <person name="Ivanova N."/>
            <person name="Markowitz V."/>
            <person name="Cheng J.-F."/>
            <person name="Hugenholtz P."/>
            <person name="Woyke T."/>
            <person name="Wu D."/>
            <person name="Gronow S."/>
            <person name="Wellnitz S."/>
            <person name="Brambilla E."/>
            <person name="Klenk H.-P."/>
            <person name="Eisen J.A."/>
        </authorList>
    </citation>
    <scope>NUCLEOTIDE SEQUENCE [LARGE SCALE GENOMIC DNA]</scope>
    <source>
        <strain evidence="8 9">DSM 22815</strain>
    </source>
</reference>
<keyword evidence="1 6" id="KW-0436">Ligase</keyword>
<dbReference type="EMBL" id="CM001376">
    <property type="protein sequence ID" value="EHM12917.1"/>
    <property type="molecule type" value="Genomic_DNA"/>
</dbReference>
<evidence type="ECO:0000313" key="8">
    <source>
        <dbReference type="EMBL" id="EHM12917.1"/>
    </source>
</evidence>
<evidence type="ECO:0000256" key="1">
    <source>
        <dbReference type="ARBA" id="ARBA00022598"/>
    </source>
</evidence>
<dbReference type="Proteomes" id="UP000003806">
    <property type="component" value="Chromosome"/>
</dbReference>
<dbReference type="RefSeq" id="WP_008520535.1">
    <property type="nucleotide sequence ID" value="NZ_CM001376.1"/>
</dbReference>
<evidence type="ECO:0000256" key="5">
    <source>
        <dbReference type="ARBA" id="ARBA00048539"/>
    </source>
</evidence>
<dbReference type="GO" id="GO:0005524">
    <property type="term" value="F:ATP binding"/>
    <property type="evidence" value="ECO:0007669"/>
    <property type="project" value="UniProtKB-UniRule"/>
</dbReference>
<keyword evidence="4 6" id="KW-0067">ATP-binding</keyword>
<protein>
    <recommendedName>
        <fullName evidence="6">tRNA(Ile)-lysidine synthase</fullName>
        <ecNumber evidence="6">6.3.4.19</ecNumber>
    </recommendedName>
    <alternativeName>
        <fullName evidence="6">tRNA(Ile)-2-lysyl-cytidine synthase</fullName>
    </alternativeName>
    <alternativeName>
        <fullName evidence="6">tRNA(Ile)-lysidine synthetase</fullName>
    </alternativeName>
</protein>
<dbReference type="GO" id="GO:0005737">
    <property type="term" value="C:cytoplasm"/>
    <property type="evidence" value="ECO:0007669"/>
    <property type="project" value="UniProtKB-SubCell"/>
</dbReference>
<comment type="domain">
    <text evidence="6">The N-terminal region contains the highly conserved SGGXDS motif, predicted to be a P-loop motif involved in ATP binding.</text>
</comment>
<proteinExistence type="inferred from homology"/>
<comment type="catalytic activity">
    <reaction evidence="5 6">
        <text>cytidine(34) in tRNA(Ile2) + L-lysine + ATP = lysidine(34) in tRNA(Ile2) + AMP + diphosphate + H(+)</text>
        <dbReference type="Rhea" id="RHEA:43744"/>
        <dbReference type="Rhea" id="RHEA-COMP:10625"/>
        <dbReference type="Rhea" id="RHEA-COMP:10670"/>
        <dbReference type="ChEBI" id="CHEBI:15378"/>
        <dbReference type="ChEBI" id="CHEBI:30616"/>
        <dbReference type="ChEBI" id="CHEBI:32551"/>
        <dbReference type="ChEBI" id="CHEBI:33019"/>
        <dbReference type="ChEBI" id="CHEBI:82748"/>
        <dbReference type="ChEBI" id="CHEBI:83665"/>
        <dbReference type="ChEBI" id="CHEBI:456215"/>
        <dbReference type="EC" id="6.3.4.19"/>
    </reaction>
</comment>
<dbReference type="PANTHER" id="PTHR43033:SF1">
    <property type="entry name" value="TRNA(ILE)-LYSIDINE SYNTHASE-RELATED"/>
    <property type="match status" value="1"/>
</dbReference>
<feature type="domain" description="tRNA(Ile)-lysidine/2-thiocytidine synthase N-terminal" evidence="7">
    <location>
        <begin position="24"/>
        <end position="197"/>
    </location>
</feature>
<organism evidence="8 9">
    <name type="scientific">Jonquetella anthropi DSM 22815</name>
    <dbReference type="NCBI Taxonomy" id="885272"/>
    <lineage>
        <taxon>Bacteria</taxon>
        <taxon>Thermotogati</taxon>
        <taxon>Synergistota</taxon>
        <taxon>Synergistia</taxon>
        <taxon>Synergistales</taxon>
        <taxon>Dethiosulfovibrionaceae</taxon>
        <taxon>Jonquetella</taxon>
    </lineage>
</organism>
<sequence>MTLSAVEKFRAAARRDGWLGQPLAVAVSGGGDSMGLLWLCLASGLRPCAAIHLDHGLRPSSADERRFVEETCGRLGLPFFWKRIDAASRRLQGESVEVACRRERYAFLREAAQSAGASVVALAHTADDQAETVLMNICRGCGLWGLAGIPRRRGMWVRPVLDFRRDELRDLLKDAGWTWVEDESNSDRRYTRNRVRADLLPELERQVGAGAAVHLAALAQEAWEARSDENVLMTSLLAGASRLAPEPFQKVSLKRLRLLSDGLIARLLRHLSAQNGGAAPSRRRMDDLTGLVRRSGRWTFQWDRHHDLTARDGHLFWGPSSERVIQTVEVSERADWGGWDVSFVSGPMGPWDLNVPVGRICLSRKPGDWTADFLPAVLVNGAVFAQSTEYGWEVRSSGVEYKNLRVLHFTPHEAVGGRS</sequence>
<dbReference type="HOGENOM" id="CLU_018869_0_0_0"/>
<dbReference type="STRING" id="885272.JonanDRAFT_0513"/>
<dbReference type="Pfam" id="PF01171">
    <property type="entry name" value="ATP_bind_3"/>
    <property type="match status" value="1"/>
</dbReference>
<evidence type="ECO:0000313" key="9">
    <source>
        <dbReference type="Proteomes" id="UP000003806"/>
    </source>
</evidence>
<comment type="subcellular location">
    <subcellularLocation>
        <location evidence="6">Cytoplasm</location>
    </subcellularLocation>
</comment>
<dbReference type="GO" id="GO:0032267">
    <property type="term" value="F:tRNA(Ile)-lysidine synthase activity"/>
    <property type="evidence" value="ECO:0007669"/>
    <property type="project" value="UniProtKB-EC"/>
</dbReference>
<evidence type="ECO:0000256" key="3">
    <source>
        <dbReference type="ARBA" id="ARBA00022741"/>
    </source>
</evidence>
<dbReference type="InterPro" id="IPR012795">
    <property type="entry name" value="tRNA_Ile_lys_synt_N"/>
</dbReference>
<comment type="similarity">
    <text evidence="6">Belongs to the tRNA(Ile)-lysidine synthase family.</text>
</comment>
<keyword evidence="2 6" id="KW-0819">tRNA processing</keyword>